<evidence type="ECO:0000256" key="3">
    <source>
        <dbReference type="ARBA" id="ARBA00011738"/>
    </source>
</evidence>
<dbReference type="InterPro" id="IPR004839">
    <property type="entry name" value="Aminotransferase_I/II_large"/>
</dbReference>
<proteinExistence type="inferred from homology"/>
<dbReference type="OMA" id="MMAFRIK"/>
<dbReference type="InterPro" id="IPR015422">
    <property type="entry name" value="PyrdxlP-dep_Trfase_small"/>
</dbReference>
<evidence type="ECO:0000256" key="7">
    <source>
        <dbReference type="RuleBase" id="RU000480"/>
    </source>
</evidence>
<dbReference type="PRINTS" id="PR00799">
    <property type="entry name" value="TRANSAMINASE"/>
</dbReference>
<evidence type="ECO:0000313" key="10">
    <source>
        <dbReference type="Proteomes" id="UP000553632"/>
    </source>
</evidence>
<accession>A0A7J6TFV0</accession>
<comment type="subunit">
    <text evidence="3 7">Homodimer.</text>
</comment>
<comment type="cofactor">
    <cofactor evidence="1">
        <name>pyridoxal 5'-phosphate</name>
        <dbReference type="ChEBI" id="CHEBI:597326"/>
    </cofactor>
</comment>
<keyword evidence="4 7" id="KW-0032">Aminotransferase</keyword>
<dbReference type="PROSITE" id="PS00105">
    <property type="entry name" value="AA_TRANSFER_CLASS_1"/>
    <property type="match status" value="1"/>
</dbReference>
<dbReference type="Gene3D" id="3.90.1150.10">
    <property type="entry name" value="Aspartate Aminotransferase, domain 1"/>
    <property type="match status" value="1"/>
</dbReference>
<organism evidence="9 10">
    <name type="scientific">Perkinsus olseni</name>
    <name type="common">Perkinsus atlanticus</name>
    <dbReference type="NCBI Taxonomy" id="32597"/>
    <lineage>
        <taxon>Eukaryota</taxon>
        <taxon>Sar</taxon>
        <taxon>Alveolata</taxon>
        <taxon>Perkinsozoa</taxon>
        <taxon>Perkinsea</taxon>
        <taxon>Perkinsida</taxon>
        <taxon>Perkinsidae</taxon>
        <taxon>Perkinsus</taxon>
    </lineage>
</organism>
<dbReference type="InterPro" id="IPR004838">
    <property type="entry name" value="NHTrfase_class1_PyrdxlP-BS"/>
</dbReference>
<sequence length="234" mass="26076">GEAPAGSLILLHACAHNPTGMDFNHEQWQQLQKLLAEKNLVPVLDNAYQGYASGDLEADAYAMHLFYQSGMEFFVAQSFAKNFGLYGERAGMCHLVTKSADLAARALSQLKLIIRPMYSSPPIHGGLIVKTILENPDLEQEWKDELKLISGRIAKYRILLSDGLTAKGTPGTWEHIKKQIGMFSFTGLTVPQCERMINKHHIYMLKNGRISMAGLNHGNIQYVIDAMDECVRNA</sequence>
<name>A0A7J6TFV0_PEROL</name>
<dbReference type="PANTHER" id="PTHR11879">
    <property type="entry name" value="ASPARTATE AMINOTRANSFERASE"/>
    <property type="match status" value="1"/>
</dbReference>
<dbReference type="GO" id="GO:0004069">
    <property type="term" value="F:L-aspartate:2-oxoglutarate aminotransferase activity"/>
    <property type="evidence" value="ECO:0007669"/>
    <property type="project" value="UniProtKB-EC"/>
</dbReference>
<gene>
    <name evidence="9" type="ORF">FOZ63_029988</name>
</gene>
<dbReference type="AlphaFoldDB" id="A0A7J6TFV0"/>
<dbReference type="GO" id="GO:0006520">
    <property type="term" value="P:amino acid metabolic process"/>
    <property type="evidence" value="ECO:0007669"/>
    <property type="project" value="InterPro"/>
</dbReference>
<evidence type="ECO:0000256" key="1">
    <source>
        <dbReference type="ARBA" id="ARBA00001933"/>
    </source>
</evidence>
<dbReference type="InterPro" id="IPR015424">
    <property type="entry name" value="PyrdxlP-dep_Trfase"/>
</dbReference>
<dbReference type="InterPro" id="IPR000796">
    <property type="entry name" value="Asp_trans"/>
</dbReference>
<reference evidence="9 10" key="1">
    <citation type="submission" date="2020-04" db="EMBL/GenBank/DDBJ databases">
        <title>Perkinsus olseni comparative genomics.</title>
        <authorList>
            <person name="Bogema D.R."/>
        </authorList>
    </citation>
    <scope>NUCLEOTIDE SEQUENCE [LARGE SCALE GENOMIC DNA]</scope>
    <source>
        <strain evidence="9 10">ATCC PRA-207</strain>
    </source>
</reference>
<comment type="miscellaneous">
    <text evidence="7">In eukaryotes there are cytoplasmic, mitochondrial and chloroplastic isozymes.</text>
</comment>
<evidence type="ECO:0000256" key="4">
    <source>
        <dbReference type="ARBA" id="ARBA00022576"/>
    </source>
</evidence>
<dbReference type="CDD" id="cd00609">
    <property type="entry name" value="AAT_like"/>
    <property type="match status" value="1"/>
</dbReference>
<protein>
    <recommendedName>
        <fullName evidence="7">Aspartate aminotransferase</fullName>
        <ecNumber evidence="7">2.6.1.1</ecNumber>
    </recommendedName>
</protein>
<dbReference type="EMBL" id="JABANO010011335">
    <property type="protein sequence ID" value="KAF4743652.1"/>
    <property type="molecule type" value="Genomic_DNA"/>
</dbReference>
<comment type="similarity">
    <text evidence="2">Belongs to the class-I pyridoxal-phosphate-dependent aminotransferase family.</text>
</comment>
<evidence type="ECO:0000259" key="8">
    <source>
        <dbReference type="Pfam" id="PF00155"/>
    </source>
</evidence>
<dbReference type="EC" id="2.6.1.1" evidence="7"/>
<dbReference type="SUPFAM" id="SSF53383">
    <property type="entry name" value="PLP-dependent transferases"/>
    <property type="match status" value="1"/>
</dbReference>
<comment type="catalytic activity">
    <reaction evidence="7">
        <text>L-aspartate + 2-oxoglutarate = oxaloacetate + L-glutamate</text>
        <dbReference type="Rhea" id="RHEA:21824"/>
        <dbReference type="ChEBI" id="CHEBI:16452"/>
        <dbReference type="ChEBI" id="CHEBI:16810"/>
        <dbReference type="ChEBI" id="CHEBI:29985"/>
        <dbReference type="ChEBI" id="CHEBI:29991"/>
        <dbReference type="EC" id="2.6.1.1"/>
    </reaction>
</comment>
<dbReference type="InterPro" id="IPR015421">
    <property type="entry name" value="PyrdxlP-dep_Trfase_major"/>
</dbReference>
<comment type="caution">
    <text evidence="9">The sequence shown here is derived from an EMBL/GenBank/DDBJ whole genome shotgun (WGS) entry which is preliminary data.</text>
</comment>
<evidence type="ECO:0000256" key="5">
    <source>
        <dbReference type="ARBA" id="ARBA00022679"/>
    </source>
</evidence>
<evidence type="ECO:0000313" key="9">
    <source>
        <dbReference type="EMBL" id="KAF4743652.1"/>
    </source>
</evidence>
<dbReference type="Gene3D" id="3.40.640.10">
    <property type="entry name" value="Type I PLP-dependent aspartate aminotransferase-like (Major domain)"/>
    <property type="match status" value="1"/>
</dbReference>
<keyword evidence="6" id="KW-0663">Pyridoxal phosphate</keyword>
<keyword evidence="10" id="KW-1185">Reference proteome</keyword>
<dbReference type="Proteomes" id="UP000553632">
    <property type="component" value="Unassembled WGS sequence"/>
</dbReference>
<dbReference type="GO" id="GO:0030170">
    <property type="term" value="F:pyridoxal phosphate binding"/>
    <property type="evidence" value="ECO:0007669"/>
    <property type="project" value="InterPro"/>
</dbReference>
<feature type="domain" description="Aminotransferase class I/classII large" evidence="8">
    <location>
        <begin position="2"/>
        <end position="226"/>
    </location>
</feature>
<keyword evidence="5 7" id="KW-0808">Transferase</keyword>
<evidence type="ECO:0000256" key="6">
    <source>
        <dbReference type="ARBA" id="ARBA00022898"/>
    </source>
</evidence>
<evidence type="ECO:0000256" key="2">
    <source>
        <dbReference type="ARBA" id="ARBA00007441"/>
    </source>
</evidence>
<dbReference type="Pfam" id="PF00155">
    <property type="entry name" value="Aminotran_1_2"/>
    <property type="match status" value="1"/>
</dbReference>
<dbReference type="PANTHER" id="PTHR11879:SF55">
    <property type="entry name" value="GLUTAMATE OXALOACETATE TRANSAMINASE 1, ISOFORM B"/>
    <property type="match status" value="1"/>
</dbReference>
<feature type="non-terminal residue" evidence="9">
    <location>
        <position position="1"/>
    </location>
</feature>